<dbReference type="InterPro" id="IPR000560">
    <property type="entry name" value="His_Pase_clade-2"/>
</dbReference>
<evidence type="ECO:0000256" key="7">
    <source>
        <dbReference type="ARBA" id="ARBA00023180"/>
    </source>
</evidence>
<dbReference type="Gene3D" id="3.40.50.1240">
    <property type="entry name" value="Phosphoglycerate mutase-like"/>
    <property type="match status" value="1"/>
</dbReference>
<dbReference type="Proteomes" id="UP001303046">
    <property type="component" value="Unassembled WGS sequence"/>
</dbReference>
<dbReference type="InterPro" id="IPR050645">
    <property type="entry name" value="Histidine_acid_phosphatase"/>
</dbReference>
<feature type="chain" id="PRO_5046223097" description="acid phosphatase" evidence="9">
    <location>
        <begin position="18"/>
        <end position="424"/>
    </location>
</feature>
<evidence type="ECO:0000256" key="5">
    <source>
        <dbReference type="ARBA" id="ARBA00022801"/>
    </source>
</evidence>
<evidence type="ECO:0000256" key="9">
    <source>
        <dbReference type="SAM" id="SignalP"/>
    </source>
</evidence>
<evidence type="ECO:0000256" key="4">
    <source>
        <dbReference type="ARBA" id="ARBA00022729"/>
    </source>
</evidence>
<comment type="catalytic activity">
    <reaction evidence="1">
        <text>a phosphate monoester + H2O = an alcohol + phosphate</text>
        <dbReference type="Rhea" id="RHEA:15017"/>
        <dbReference type="ChEBI" id="CHEBI:15377"/>
        <dbReference type="ChEBI" id="CHEBI:30879"/>
        <dbReference type="ChEBI" id="CHEBI:43474"/>
        <dbReference type="ChEBI" id="CHEBI:67140"/>
        <dbReference type="EC" id="3.1.3.2"/>
    </reaction>
</comment>
<dbReference type="InterPro" id="IPR029033">
    <property type="entry name" value="His_PPase_superfam"/>
</dbReference>
<keyword evidence="8" id="KW-1133">Transmembrane helix</keyword>
<evidence type="ECO:0000256" key="3">
    <source>
        <dbReference type="ARBA" id="ARBA00012646"/>
    </source>
</evidence>
<keyword evidence="5" id="KW-0378">Hydrolase</keyword>
<evidence type="ECO:0000256" key="2">
    <source>
        <dbReference type="ARBA" id="ARBA00005375"/>
    </source>
</evidence>
<evidence type="ECO:0000256" key="8">
    <source>
        <dbReference type="SAM" id="Phobius"/>
    </source>
</evidence>
<evidence type="ECO:0000313" key="11">
    <source>
        <dbReference type="Proteomes" id="UP001303046"/>
    </source>
</evidence>
<keyword evidence="7" id="KW-0325">Glycoprotein</keyword>
<reference evidence="10 11" key="1">
    <citation type="submission" date="2023-08" db="EMBL/GenBank/DDBJ databases">
        <title>A Necator americanus chromosomal reference genome.</title>
        <authorList>
            <person name="Ilik V."/>
            <person name="Petrzelkova K.J."/>
            <person name="Pardy F."/>
            <person name="Fuh T."/>
            <person name="Niatou-Singa F.S."/>
            <person name="Gouil Q."/>
            <person name="Baker L."/>
            <person name="Ritchie M.E."/>
            <person name="Jex A.R."/>
            <person name="Gazzola D."/>
            <person name="Li H."/>
            <person name="Toshio Fujiwara R."/>
            <person name="Zhan B."/>
            <person name="Aroian R.V."/>
            <person name="Pafco B."/>
            <person name="Schwarz E.M."/>
        </authorList>
    </citation>
    <scope>NUCLEOTIDE SEQUENCE [LARGE SCALE GENOMIC DNA]</scope>
    <source>
        <strain evidence="10 11">Aroian</strain>
        <tissue evidence="10">Whole animal</tissue>
    </source>
</reference>
<dbReference type="SUPFAM" id="SSF53254">
    <property type="entry name" value="Phosphoglycerate mutase-like"/>
    <property type="match status" value="1"/>
</dbReference>
<dbReference type="Pfam" id="PF00328">
    <property type="entry name" value="His_Phos_2"/>
    <property type="match status" value="1"/>
</dbReference>
<dbReference type="CDD" id="cd07061">
    <property type="entry name" value="HP_HAP_like"/>
    <property type="match status" value="1"/>
</dbReference>
<gene>
    <name evidence="10" type="primary">Necator_chrII.g5988</name>
    <name evidence="10" type="ORF">RB195_018195</name>
</gene>
<dbReference type="EMBL" id="JAVFWL010000002">
    <property type="protein sequence ID" value="KAK6734863.1"/>
    <property type="molecule type" value="Genomic_DNA"/>
</dbReference>
<keyword evidence="11" id="KW-1185">Reference proteome</keyword>
<evidence type="ECO:0000256" key="1">
    <source>
        <dbReference type="ARBA" id="ARBA00000032"/>
    </source>
</evidence>
<dbReference type="PROSITE" id="PS00616">
    <property type="entry name" value="HIS_ACID_PHOSPHAT_1"/>
    <property type="match status" value="1"/>
</dbReference>
<protein>
    <recommendedName>
        <fullName evidence="3">acid phosphatase</fullName>
        <ecNumber evidence="3">3.1.3.2</ecNumber>
    </recommendedName>
</protein>
<organism evidence="10 11">
    <name type="scientific">Necator americanus</name>
    <name type="common">Human hookworm</name>
    <dbReference type="NCBI Taxonomy" id="51031"/>
    <lineage>
        <taxon>Eukaryota</taxon>
        <taxon>Metazoa</taxon>
        <taxon>Ecdysozoa</taxon>
        <taxon>Nematoda</taxon>
        <taxon>Chromadorea</taxon>
        <taxon>Rhabditida</taxon>
        <taxon>Rhabditina</taxon>
        <taxon>Rhabditomorpha</taxon>
        <taxon>Strongyloidea</taxon>
        <taxon>Ancylostomatidae</taxon>
        <taxon>Bunostominae</taxon>
        <taxon>Necator</taxon>
    </lineage>
</organism>
<evidence type="ECO:0000256" key="6">
    <source>
        <dbReference type="ARBA" id="ARBA00023157"/>
    </source>
</evidence>
<accession>A0ABR1C8M9</accession>
<keyword evidence="8" id="KW-0472">Membrane</keyword>
<dbReference type="PANTHER" id="PTHR11567:SF211">
    <property type="entry name" value="PROSTATIC ACID PHOSPHATASE"/>
    <property type="match status" value="1"/>
</dbReference>
<keyword evidence="6" id="KW-1015">Disulfide bond</keyword>
<name>A0ABR1C8M9_NECAM</name>
<dbReference type="PANTHER" id="PTHR11567">
    <property type="entry name" value="ACID PHOSPHATASE-RELATED"/>
    <property type="match status" value="1"/>
</dbReference>
<dbReference type="InterPro" id="IPR033379">
    <property type="entry name" value="Acid_Pase_AS"/>
</dbReference>
<evidence type="ECO:0000313" key="10">
    <source>
        <dbReference type="EMBL" id="KAK6734863.1"/>
    </source>
</evidence>
<feature type="transmembrane region" description="Helical" evidence="8">
    <location>
        <begin position="386"/>
        <end position="406"/>
    </location>
</feature>
<dbReference type="EC" id="3.1.3.2" evidence="3"/>
<proteinExistence type="inferred from homology"/>
<sequence length="424" mass="48103">MILLQFFVSGMLSGVTCEDLILVQTVFRHGDRAPIGGSTSPESRAYYFRGKEHLTNKGLDQARELGLSLKRRYADIGLLDARYIPSEVMFRSSPSERCLMTASAVASAIFNETETGQPTFVPVFTAPRDKEFVCLPRIHCPLVLREMMQKLRVEGATWNLGDLLAELFEQESKRMNYTHVVGDRLKIFEPLFLEYESGLAVPQWFNDDARKEADHLLDLTVEFMSGVGQFHSRKWIHTRSGKLLATILKNMQKTTKQEPTGKKFLAYSTHDVTISALLESMGILKDALAPHALAPQGRPAFTATVVFELWRNDTQNYVKVFYRRGPGTDEYNELTHSVNGCKNTQYCLLELFSKSVEKFSNDHPELLCPSHHENSSCKCEIEPTTIIFMVTTGLFALLFFVALFFLMHRRNHVNPNTDALESSK</sequence>
<comment type="similarity">
    <text evidence="2">Belongs to the histidine acid phosphatase family.</text>
</comment>
<keyword evidence="4 9" id="KW-0732">Signal</keyword>
<feature type="signal peptide" evidence="9">
    <location>
        <begin position="1"/>
        <end position="17"/>
    </location>
</feature>
<comment type="caution">
    <text evidence="10">The sequence shown here is derived from an EMBL/GenBank/DDBJ whole genome shotgun (WGS) entry which is preliminary data.</text>
</comment>
<keyword evidence="8" id="KW-0812">Transmembrane</keyword>